<proteinExistence type="predicted"/>
<gene>
    <name evidence="1" type="ordered locus">PERMA_1379</name>
</gene>
<evidence type="ECO:0000313" key="1">
    <source>
        <dbReference type="EMBL" id="ACO03691.1"/>
    </source>
</evidence>
<sequence>MQLNITNIREEDLANRVVRSRDLFRDNILPNFNISFSEGDVLYIIRGEAKATGDIFFSKYQADLEIGYNHSSVLDIFTYDSKDNAVILERVPLYFVRETSNKNKYYLIPPKTPSCSESYAYDDSGDPYISSLSVNYTYNYSTGYFYNYASTCDPSSYGLYSFLYGVSKDPQTTCDKVGMYGSGCKSLGYKYYDEDTGTYYLENPSNWTESAKGFEFGFKLEGYIRFFDEYTQEERDVGEVFYKEKDGVGFVLLRMTVAGETVDYLLRLDSGTILAKRFYIKDRSVIMRYVNGPAIQKIKDAMLTN</sequence>
<dbReference type="KEGG" id="pmx:PERMA_1379"/>
<name>C0QR52_PERMH</name>
<dbReference type="AlphaFoldDB" id="C0QR52"/>
<keyword evidence="2" id="KW-1185">Reference proteome</keyword>
<dbReference type="HOGENOM" id="CLU_911697_0_0_0"/>
<protein>
    <submittedName>
        <fullName evidence="1">Uncharacterized protein</fullName>
    </submittedName>
</protein>
<dbReference type="EMBL" id="CP001230">
    <property type="protein sequence ID" value="ACO03691.1"/>
    <property type="molecule type" value="Genomic_DNA"/>
</dbReference>
<dbReference type="STRING" id="123214.PERMA_1379"/>
<dbReference type="Proteomes" id="UP000001366">
    <property type="component" value="Chromosome"/>
</dbReference>
<dbReference type="PaxDb" id="123214-PERMA_1379"/>
<accession>C0QR52</accession>
<dbReference type="RefSeq" id="WP_012675930.1">
    <property type="nucleotide sequence ID" value="NC_012440.1"/>
</dbReference>
<reference evidence="1 2" key="1">
    <citation type="journal article" date="2009" name="J. Bacteriol.">
        <title>Complete and draft genome sequences of six members of the Aquificales.</title>
        <authorList>
            <person name="Reysenbach A.L."/>
            <person name="Hamamura N."/>
            <person name="Podar M."/>
            <person name="Griffiths E."/>
            <person name="Ferreira S."/>
            <person name="Hochstein R."/>
            <person name="Heidelberg J."/>
            <person name="Johnson J."/>
            <person name="Mead D."/>
            <person name="Pohorille A."/>
            <person name="Sarmiento M."/>
            <person name="Schweighofer K."/>
            <person name="Seshadri R."/>
            <person name="Voytek M.A."/>
        </authorList>
    </citation>
    <scope>NUCLEOTIDE SEQUENCE [LARGE SCALE GENOMIC DNA]</scope>
    <source>
        <strain evidence="2">DSM 14350 / EX-H1</strain>
    </source>
</reference>
<evidence type="ECO:0000313" key="2">
    <source>
        <dbReference type="Proteomes" id="UP000001366"/>
    </source>
</evidence>
<organism evidence="1 2">
    <name type="scientific">Persephonella marina (strain DSM 14350 / EX-H1)</name>
    <dbReference type="NCBI Taxonomy" id="123214"/>
    <lineage>
        <taxon>Bacteria</taxon>
        <taxon>Pseudomonadati</taxon>
        <taxon>Aquificota</taxon>
        <taxon>Aquificia</taxon>
        <taxon>Aquificales</taxon>
        <taxon>Hydrogenothermaceae</taxon>
        <taxon>Persephonella</taxon>
    </lineage>
</organism>